<feature type="region of interest" description="Disordered" evidence="2">
    <location>
        <begin position="54"/>
        <end position="151"/>
    </location>
</feature>
<evidence type="ECO:0000313" key="4">
    <source>
        <dbReference type="EMBL" id="KAL0442280.1"/>
    </source>
</evidence>
<feature type="compositionally biased region" description="Basic and acidic residues" evidence="2">
    <location>
        <begin position="410"/>
        <end position="419"/>
    </location>
</feature>
<feature type="compositionally biased region" description="Polar residues" evidence="2">
    <location>
        <begin position="719"/>
        <end position="763"/>
    </location>
</feature>
<reference evidence="4" key="2">
    <citation type="journal article" date="2024" name="Plant">
        <title>Genomic evolution and insights into agronomic trait innovations of Sesamum species.</title>
        <authorList>
            <person name="Miao H."/>
            <person name="Wang L."/>
            <person name="Qu L."/>
            <person name="Liu H."/>
            <person name="Sun Y."/>
            <person name="Le M."/>
            <person name="Wang Q."/>
            <person name="Wei S."/>
            <person name="Zheng Y."/>
            <person name="Lin W."/>
            <person name="Duan Y."/>
            <person name="Cao H."/>
            <person name="Xiong S."/>
            <person name="Wang X."/>
            <person name="Wei L."/>
            <person name="Li C."/>
            <person name="Ma Q."/>
            <person name="Ju M."/>
            <person name="Zhao R."/>
            <person name="Li G."/>
            <person name="Mu C."/>
            <person name="Tian Q."/>
            <person name="Mei H."/>
            <person name="Zhang T."/>
            <person name="Gao T."/>
            <person name="Zhang H."/>
        </authorList>
    </citation>
    <scope>NUCLEOTIDE SEQUENCE</scope>
    <source>
        <strain evidence="4">KEN1</strain>
    </source>
</reference>
<protein>
    <recommendedName>
        <fullName evidence="3">RING-type domain-containing protein</fullName>
    </recommendedName>
</protein>
<feature type="compositionally biased region" description="Basic and acidic residues" evidence="2">
    <location>
        <begin position="701"/>
        <end position="716"/>
    </location>
</feature>
<gene>
    <name evidence="4" type="ORF">Slati_1950700</name>
</gene>
<keyword evidence="1" id="KW-0863">Zinc-finger</keyword>
<proteinExistence type="predicted"/>
<dbReference type="PROSITE" id="PS50089">
    <property type="entry name" value="ZF_RING_2"/>
    <property type="match status" value="1"/>
</dbReference>
<dbReference type="SUPFAM" id="SSF57850">
    <property type="entry name" value="RING/U-box"/>
    <property type="match status" value="1"/>
</dbReference>
<feature type="region of interest" description="Disordered" evidence="2">
    <location>
        <begin position="375"/>
        <end position="419"/>
    </location>
</feature>
<dbReference type="InterPro" id="IPR013083">
    <property type="entry name" value="Znf_RING/FYVE/PHD"/>
</dbReference>
<feature type="region of interest" description="Disordered" evidence="2">
    <location>
        <begin position="649"/>
        <end position="763"/>
    </location>
</feature>
<dbReference type="GO" id="GO:0008270">
    <property type="term" value="F:zinc ion binding"/>
    <property type="evidence" value="ECO:0007669"/>
    <property type="project" value="UniProtKB-KW"/>
</dbReference>
<dbReference type="Pfam" id="PF13920">
    <property type="entry name" value="zf-C3HC4_3"/>
    <property type="match status" value="1"/>
</dbReference>
<feature type="compositionally biased region" description="Basic residues" evidence="2">
    <location>
        <begin position="102"/>
        <end position="112"/>
    </location>
</feature>
<reference evidence="4" key="1">
    <citation type="submission" date="2020-06" db="EMBL/GenBank/DDBJ databases">
        <authorList>
            <person name="Li T."/>
            <person name="Hu X."/>
            <person name="Zhang T."/>
            <person name="Song X."/>
            <person name="Zhang H."/>
            <person name="Dai N."/>
            <person name="Sheng W."/>
            <person name="Hou X."/>
            <person name="Wei L."/>
        </authorList>
    </citation>
    <scope>NUCLEOTIDE SEQUENCE</scope>
    <source>
        <strain evidence="4">KEN1</strain>
        <tissue evidence="4">Leaf</tissue>
    </source>
</reference>
<feature type="domain" description="RING-type" evidence="3">
    <location>
        <begin position="805"/>
        <end position="844"/>
    </location>
</feature>
<dbReference type="AlphaFoldDB" id="A0AAW2WLK5"/>
<comment type="caution">
    <text evidence="4">The sequence shown here is derived from an EMBL/GenBank/DDBJ whole genome shotgun (WGS) entry which is preliminary data.</text>
</comment>
<feature type="region of interest" description="Disordered" evidence="2">
    <location>
        <begin position="457"/>
        <end position="484"/>
    </location>
</feature>
<dbReference type="PANTHER" id="PTHR47820:SF3">
    <property type="entry name" value="OS07G0499800 PROTEIN"/>
    <property type="match status" value="1"/>
</dbReference>
<feature type="compositionally biased region" description="Polar residues" evidence="2">
    <location>
        <begin position="128"/>
        <end position="141"/>
    </location>
</feature>
<keyword evidence="1" id="KW-0479">Metal-binding</keyword>
<feature type="compositionally biased region" description="Acidic residues" evidence="2">
    <location>
        <begin position="675"/>
        <end position="685"/>
    </location>
</feature>
<feature type="compositionally biased region" description="Low complexity" evidence="2">
    <location>
        <begin position="56"/>
        <end position="74"/>
    </location>
</feature>
<feature type="region of interest" description="Disordered" evidence="2">
    <location>
        <begin position="181"/>
        <end position="216"/>
    </location>
</feature>
<evidence type="ECO:0000256" key="1">
    <source>
        <dbReference type="PROSITE-ProRule" id="PRU00175"/>
    </source>
</evidence>
<dbReference type="InterPro" id="IPR001841">
    <property type="entry name" value="Znf_RING"/>
</dbReference>
<dbReference type="PANTHER" id="PTHR47820">
    <property type="entry name" value="BNAC05G24000D PROTEIN"/>
    <property type="match status" value="1"/>
</dbReference>
<evidence type="ECO:0000256" key="2">
    <source>
        <dbReference type="SAM" id="MobiDB-lite"/>
    </source>
</evidence>
<dbReference type="EMBL" id="JACGWN010000007">
    <property type="protein sequence ID" value="KAL0442280.1"/>
    <property type="molecule type" value="Genomic_DNA"/>
</dbReference>
<dbReference type="CDD" id="cd16647">
    <property type="entry name" value="mRING-HC-C3HC5_NEU1"/>
    <property type="match status" value="1"/>
</dbReference>
<keyword evidence="1" id="KW-0862">Zinc</keyword>
<feature type="compositionally biased region" description="Basic and acidic residues" evidence="2">
    <location>
        <begin position="652"/>
        <end position="674"/>
    </location>
</feature>
<feature type="compositionally biased region" description="Polar residues" evidence="2">
    <location>
        <begin position="474"/>
        <end position="484"/>
    </location>
</feature>
<feature type="compositionally biased region" description="Basic and acidic residues" evidence="2">
    <location>
        <begin position="207"/>
        <end position="216"/>
    </location>
</feature>
<dbReference type="Gene3D" id="3.30.40.10">
    <property type="entry name" value="Zinc/RING finger domain, C3HC4 (zinc finger)"/>
    <property type="match status" value="1"/>
</dbReference>
<sequence length="858" mass="97185">MASSQVQIATSSPFANHRDPCFQNNLNNLVPSCIPNDNSRHLDFDDLWVHQPQWQTTSTSSTTTTTTTTTTSTTPPIPTNSNHTNDDHSIHYGGAIPAPIPRPRRKGKGKWTRARDMFLSVDHPHPSTIKSRGTTSPTPSESFADVPNSGGVSSLVQKWRGFEAEAKCCSSRNSSAYMYGLQDNDQDDPFGGWESDRTAFSGPPSSRSRDSDAAESERLRVADIIKKLTEERCNDVGSDSPPRVRTSFEQSEHRCFTPLLTSPRIRGRQAYNDLLMQMERDRRKELERLVGRKAVSKFSHRGRIRAMLRLRFLRSSIEAKDAWHSNTTSSESHKAVQPQPALVHFRVRVGASAQNGSVHSGSCRKDTTSAEPNLYSANQQEKENECQEVTNSKSRHRVRADDIQDSEDSVTSKEQDANHCSHEVNENIEQNAHISHSYENIHFSESPFSKLMRQETNWESSNHSLGESAEKAGTSHNTETNSGDINKSIHNIDINIYNEVKEGGNQQIVKTNYDLTSDYDYHQGFLEKAESPSNQHLVETDTYWVSDVSHPEVGWEELHSDYQQLSGNNRDWIEEVSRPRSDWEGLRQERYREMLDPFLDNEEIRLLLGSSDLLNKMCRRSVSTFLSSGLREKIDQVIISRAQGQETLKNNQRREEKQLLEREQTVTSEEREREDGENEQDEGGEDYGNYFNEYEEAESSVEQRGDESDDYTDHIRTSPPASWPQNQGHESSNHSYQVASPSAQQYSPNHYSQDNGHNSSYSTHPAIMKLQRSIKKEVAVALNHSDRKHGRRNSSEKKVESGGRCCICCKVQIDCVLYRCGHMCSCYKCAHELQSSSGKCPICTAPILDVVRTYSNHS</sequence>
<evidence type="ECO:0000259" key="3">
    <source>
        <dbReference type="PROSITE" id="PS50089"/>
    </source>
</evidence>
<organism evidence="4">
    <name type="scientific">Sesamum latifolium</name>
    <dbReference type="NCBI Taxonomy" id="2727402"/>
    <lineage>
        <taxon>Eukaryota</taxon>
        <taxon>Viridiplantae</taxon>
        <taxon>Streptophyta</taxon>
        <taxon>Embryophyta</taxon>
        <taxon>Tracheophyta</taxon>
        <taxon>Spermatophyta</taxon>
        <taxon>Magnoliopsida</taxon>
        <taxon>eudicotyledons</taxon>
        <taxon>Gunneridae</taxon>
        <taxon>Pentapetalae</taxon>
        <taxon>asterids</taxon>
        <taxon>lamiids</taxon>
        <taxon>Lamiales</taxon>
        <taxon>Pedaliaceae</taxon>
        <taxon>Sesamum</taxon>
    </lineage>
</organism>
<accession>A0AAW2WLK5</accession>
<name>A0AAW2WLK5_9LAMI</name>